<comment type="catalytic activity">
    <reaction evidence="11">
        <text>fluoride(in) = fluoride(out)</text>
        <dbReference type="Rhea" id="RHEA:76159"/>
        <dbReference type="ChEBI" id="CHEBI:17051"/>
    </reaction>
    <physiologicalReaction direction="left-to-right" evidence="11">
        <dbReference type="Rhea" id="RHEA:76160"/>
    </physiologicalReaction>
</comment>
<comment type="function">
    <text evidence="12">Fluoride-specific ion channel. Important for reducing fluoride concentration in the cell, thus reducing its toxicity.</text>
</comment>
<keyword evidence="12" id="KW-0813">Transport</keyword>
<dbReference type="GO" id="GO:0140114">
    <property type="term" value="P:cellular detoxification of fluoride"/>
    <property type="evidence" value="ECO:0007669"/>
    <property type="project" value="UniProtKB-UniRule"/>
</dbReference>
<dbReference type="HAMAP" id="MF_00454">
    <property type="entry name" value="FluC"/>
    <property type="match status" value="1"/>
</dbReference>
<keyword evidence="8 12" id="KW-0472">Membrane</keyword>
<dbReference type="PANTHER" id="PTHR28259">
    <property type="entry name" value="FLUORIDE EXPORT PROTEIN 1-RELATED"/>
    <property type="match status" value="1"/>
</dbReference>
<feature type="transmembrane region" description="Helical" evidence="12">
    <location>
        <begin position="79"/>
        <end position="99"/>
    </location>
</feature>
<dbReference type="GO" id="GO:0005886">
    <property type="term" value="C:plasma membrane"/>
    <property type="evidence" value="ECO:0007669"/>
    <property type="project" value="UniProtKB-SubCell"/>
</dbReference>
<dbReference type="NCBIfam" id="TIGR00494">
    <property type="entry name" value="crcB"/>
    <property type="match status" value="1"/>
</dbReference>
<dbReference type="Proteomes" id="UP000028302">
    <property type="component" value="Unassembled WGS sequence"/>
</dbReference>
<protein>
    <recommendedName>
        <fullName evidence="12">Fluoride-specific ion channel FluC</fullName>
    </recommendedName>
</protein>
<evidence type="ECO:0000256" key="1">
    <source>
        <dbReference type="ARBA" id="ARBA00004651"/>
    </source>
</evidence>
<feature type="binding site" evidence="12">
    <location>
        <position position="119"/>
    </location>
    <ligand>
        <name>Na(+)</name>
        <dbReference type="ChEBI" id="CHEBI:29101"/>
        <note>structural</note>
    </ligand>
</feature>
<evidence type="ECO:0000256" key="13">
    <source>
        <dbReference type="SAM" id="MobiDB-lite"/>
    </source>
</evidence>
<accession>A0A084IMZ3</accession>
<dbReference type="STRING" id="1304275.C41B8_07272"/>
<keyword evidence="9 12" id="KW-0407">Ion channel</keyword>
<evidence type="ECO:0000313" key="15">
    <source>
        <dbReference type="Proteomes" id="UP000028302"/>
    </source>
</evidence>
<dbReference type="InterPro" id="IPR003691">
    <property type="entry name" value="FluC"/>
</dbReference>
<dbReference type="NCBIfam" id="NF010792">
    <property type="entry name" value="PRK14196.1"/>
    <property type="match status" value="1"/>
</dbReference>
<evidence type="ECO:0000256" key="3">
    <source>
        <dbReference type="ARBA" id="ARBA00022519"/>
    </source>
</evidence>
<keyword evidence="6 12" id="KW-0915">Sodium</keyword>
<comment type="similarity">
    <text evidence="10 12">Belongs to the fluoride channel Fluc/FEX (TC 1.A.43) family.</text>
</comment>
<evidence type="ECO:0000256" key="11">
    <source>
        <dbReference type="ARBA" id="ARBA00035585"/>
    </source>
</evidence>
<comment type="subcellular location">
    <subcellularLocation>
        <location evidence="1 12">Cell membrane</location>
        <topology evidence="1 12">Multi-pass membrane protein</topology>
    </subcellularLocation>
</comment>
<keyword evidence="7 12" id="KW-0406">Ion transport</keyword>
<dbReference type="GO" id="GO:0062054">
    <property type="term" value="F:fluoride channel activity"/>
    <property type="evidence" value="ECO:0007669"/>
    <property type="project" value="UniProtKB-UniRule"/>
</dbReference>
<dbReference type="eggNOG" id="COG0239">
    <property type="taxonomic scope" value="Bacteria"/>
</dbReference>
<evidence type="ECO:0000256" key="2">
    <source>
        <dbReference type="ARBA" id="ARBA00022475"/>
    </source>
</evidence>
<dbReference type="AlphaFoldDB" id="A0A084IMZ3"/>
<feature type="region of interest" description="Disordered" evidence="13">
    <location>
        <begin position="1"/>
        <end position="33"/>
    </location>
</feature>
<evidence type="ECO:0000256" key="9">
    <source>
        <dbReference type="ARBA" id="ARBA00023303"/>
    </source>
</evidence>
<feature type="transmembrane region" description="Helical" evidence="12">
    <location>
        <begin position="105"/>
        <end position="125"/>
    </location>
</feature>
<name>A0A084IMZ3_SALHC</name>
<evidence type="ECO:0000256" key="7">
    <source>
        <dbReference type="ARBA" id="ARBA00023065"/>
    </source>
</evidence>
<dbReference type="PANTHER" id="PTHR28259:SF1">
    <property type="entry name" value="FLUORIDE EXPORT PROTEIN 1-RELATED"/>
    <property type="match status" value="1"/>
</dbReference>
<feature type="transmembrane region" description="Helical" evidence="12">
    <location>
        <begin position="137"/>
        <end position="163"/>
    </location>
</feature>
<proteinExistence type="inferred from homology"/>
<comment type="activity regulation">
    <text evidence="12">Na(+) is not transported, but it plays an essential structural role and its presence is essential for fluoride channel function.</text>
</comment>
<keyword evidence="3" id="KW-0997">Cell inner membrane</keyword>
<reference evidence="14 15" key="1">
    <citation type="submission" date="2013-03" db="EMBL/GenBank/DDBJ databases">
        <title>Salinisphaera hydrothermalis C41B8 Genome Sequencing.</title>
        <authorList>
            <person name="Li C."/>
            <person name="Lai Q."/>
            <person name="Shao Z."/>
        </authorList>
    </citation>
    <scope>NUCLEOTIDE SEQUENCE [LARGE SCALE GENOMIC DNA]</scope>
    <source>
        <strain evidence="14 15">C41B8</strain>
    </source>
</reference>
<feature type="binding site" evidence="12">
    <location>
        <position position="116"/>
    </location>
    <ligand>
        <name>Na(+)</name>
        <dbReference type="ChEBI" id="CHEBI:29101"/>
        <note>structural</note>
    </ligand>
</feature>
<keyword evidence="4 12" id="KW-0812">Transmembrane</keyword>
<evidence type="ECO:0000256" key="4">
    <source>
        <dbReference type="ARBA" id="ARBA00022692"/>
    </source>
</evidence>
<evidence type="ECO:0000256" key="10">
    <source>
        <dbReference type="ARBA" id="ARBA00035120"/>
    </source>
</evidence>
<organism evidence="14 15">
    <name type="scientific">Salinisphaera hydrothermalis (strain C41B8)</name>
    <dbReference type="NCBI Taxonomy" id="1304275"/>
    <lineage>
        <taxon>Bacteria</taxon>
        <taxon>Pseudomonadati</taxon>
        <taxon>Pseudomonadota</taxon>
        <taxon>Gammaproteobacteria</taxon>
        <taxon>Salinisphaerales</taxon>
        <taxon>Salinisphaeraceae</taxon>
        <taxon>Salinisphaera</taxon>
    </lineage>
</organism>
<keyword evidence="15" id="KW-1185">Reference proteome</keyword>
<evidence type="ECO:0000256" key="12">
    <source>
        <dbReference type="HAMAP-Rule" id="MF_00454"/>
    </source>
</evidence>
<sequence>MTEPTYEPFGTTTYDPEQAHAEGQTTESEDGAEYAEDKTMPVIYSIAAIALGAAIGANLRWVIGLGLNSYLPTLPPGTLVANLLGAFLIGIAIATFSALPELSSFWRLMIVTGFLGALTTFSTFSAEIFTQIQDGRLLWAFAGIVVHVVGCLIMTGLGMATFAGLRHLTGATS</sequence>
<dbReference type="GO" id="GO:0046872">
    <property type="term" value="F:metal ion binding"/>
    <property type="evidence" value="ECO:0007669"/>
    <property type="project" value="UniProtKB-KW"/>
</dbReference>
<comment type="caution">
    <text evidence="14">The sequence shown here is derived from an EMBL/GenBank/DDBJ whole genome shotgun (WGS) entry which is preliminary data.</text>
</comment>
<evidence type="ECO:0000256" key="5">
    <source>
        <dbReference type="ARBA" id="ARBA00022989"/>
    </source>
</evidence>
<evidence type="ECO:0000256" key="8">
    <source>
        <dbReference type="ARBA" id="ARBA00023136"/>
    </source>
</evidence>
<dbReference type="EMBL" id="APNK01000007">
    <property type="protein sequence ID" value="KEZ78077.1"/>
    <property type="molecule type" value="Genomic_DNA"/>
</dbReference>
<dbReference type="PATRIC" id="fig|1304275.5.peg.1485"/>
<keyword evidence="5 12" id="KW-1133">Transmembrane helix</keyword>
<evidence type="ECO:0000313" key="14">
    <source>
        <dbReference type="EMBL" id="KEZ78077.1"/>
    </source>
</evidence>
<dbReference type="Pfam" id="PF02537">
    <property type="entry name" value="CRCB"/>
    <property type="match status" value="1"/>
</dbReference>
<evidence type="ECO:0000256" key="6">
    <source>
        <dbReference type="ARBA" id="ARBA00023053"/>
    </source>
</evidence>
<gene>
    <name evidence="12" type="primary">fluC</name>
    <name evidence="12" type="synonym">crcB</name>
    <name evidence="14" type="ORF">C41B8_07272</name>
</gene>
<keyword evidence="12" id="KW-0479">Metal-binding</keyword>
<keyword evidence="2 12" id="KW-1003">Cell membrane</keyword>
<feature type="transmembrane region" description="Helical" evidence="12">
    <location>
        <begin position="42"/>
        <end position="67"/>
    </location>
</feature>